<evidence type="ECO:0000256" key="1">
    <source>
        <dbReference type="SAM" id="MobiDB-lite"/>
    </source>
</evidence>
<dbReference type="GO" id="GO:0005509">
    <property type="term" value="F:calcium ion binding"/>
    <property type="evidence" value="ECO:0007669"/>
    <property type="project" value="InterPro"/>
</dbReference>
<feature type="compositionally biased region" description="Low complexity" evidence="1">
    <location>
        <begin position="32"/>
        <end position="63"/>
    </location>
</feature>
<accession>A0A8S5MP38</accession>
<feature type="domain" description="EF-hand" evidence="2">
    <location>
        <begin position="1269"/>
        <end position="1304"/>
    </location>
</feature>
<name>A0A8S5MP38_9CAUD</name>
<proteinExistence type="predicted"/>
<feature type="region of interest" description="Disordered" evidence="1">
    <location>
        <begin position="282"/>
        <end position="309"/>
    </location>
</feature>
<sequence>MAINWDKLRKKAEEGDKVAKTRVLTLNSSTQKANKTPPKKTNTTKLPPKKGSNGNKNTQNNNVKSRKLPKAGKEAQKEVYRTNPIAAGLKSFNETVINDVALAPVSIPYQIIKGKKLVDFGLDAKTKSAKKGEAVGKLLGEVAGYASGYGAAGKATSKAAKKILSTKTGKKIVEKAISSKAGKKLGKDVVEKALKSATKSAVADATVGTTLNLSHARGEGKKGKELATDLAQNAALDFALGAVGEALPLAGKGLSKLKDTHLETRIVDGKVKNVRVEGKADTAKKVAESGNSKVKAGTPRKTKLPTKSEKAALETVANVESAGKIKVELKDLGADIARPNQTVKEAAEKYGTYDGTIPKATGYGKVTQGAKTVYNSPIADKKTQEAIKANIEEGSYWTRKTTNKEKLDLAADKIKTNGLDFETKSFENILKEGKEVRSDDIAMGYQLAREHINKGNYEAAQTVLSDVCQMESEAGRTLQAMRLFNSLSPEGRVKNVIRSVDNIKKNTGVNVNISDEMLNRLRNASEEELPELRKQINIELWNQVPATFSEKLTAWRYLAMLGNPRTHIRNIVGNALYVPVVRMDNVIQSGLQKAFSRKLEKAGAKKTAAILTNSSDDRALKKFAGEQFDKLRKTLDSGNGKYNEELRPLEAKVFNNRFLEGAKKLNSAALEAEDQLFMKINFDSAFAQYCKANGKKVGDLTEEFIQQASEHAYNEALRSTYRDPSKLADALARFRKNLNVKATDDATMKVAKTAGKVVMDSALPFTKTPINILRRGVSHSPLGLAKGMYQIVRAKDAIALQKAITQVAEGLTGTGVVALGMYMGNKGLANGSLGEYNSEYKWKQLLGKQDYALNIGDYSITMDWAAPICMPFFVGVELGNSILKEGGNLWDGIESLSQIYQPVLEMSMLSGVQNLFDFANGDSKDIVKFMGNAAQNLASQFIPTLVGQTARTLVPERKIALSTAENKLQRDTEKYIDKLENKIPGLTNTNQSFVDMFGRTDSKQSPTDYLKAGLENFLSPAYVQKKETDRTALELERLRQELGSEGKDVVPTDYSSRYTVRYDGRDIRMTPEQFTEYKKVRGQEVYKGLSSLTSSSEYQNMTTDEKKEAVRDIYEAAADAAKRSIVISMGETTKNAYDYGELNKTQKALVDSGTMSVSQVKEANQILSESGADSSVGKAYALAESGMNEEAVVNMTSKTALEKATKLRDAGATKEDMINAARTIRESGYTKSVGKAYALLDSEQSQSVVDVLVSENAVARATAIKRAEITPEMLDNIAEQIDANGNGHYSNDELISYLSNINVSRIQKWAVFEALKSSSRTSNPF</sequence>
<reference evidence="3" key="1">
    <citation type="journal article" date="2021" name="Proc. Natl. Acad. Sci. U.S.A.">
        <title>A Catalog of Tens of Thousands of Viruses from Human Metagenomes Reveals Hidden Associations with Chronic Diseases.</title>
        <authorList>
            <person name="Tisza M.J."/>
            <person name="Buck C.B."/>
        </authorList>
    </citation>
    <scope>NUCLEOTIDE SEQUENCE</scope>
    <source>
        <strain evidence="3">CtoqT5</strain>
    </source>
</reference>
<evidence type="ECO:0000313" key="3">
    <source>
        <dbReference type="EMBL" id="DAD84133.1"/>
    </source>
</evidence>
<dbReference type="InterPro" id="IPR002048">
    <property type="entry name" value="EF_hand_dom"/>
</dbReference>
<protein>
    <recommendedName>
        <fullName evidence="2">EF-hand domain-containing protein</fullName>
    </recommendedName>
</protein>
<dbReference type="PROSITE" id="PS50222">
    <property type="entry name" value="EF_HAND_2"/>
    <property type="match status" value="1"/>
</dbReference>
<organism evidence="3">
    <name type="scientific">Podoviridae sp. ctoqT5</name>
    <dbReference type="NCBI Taxonomy" id="2826577"/>
    <lineage>
        <taxon>Viruses</taxon>
        <taxon>Duplodnaviria</taxon>
        <taxon>Heunggongvirae</taxon>
        <taxon>Uroviricota</taxon>
        <taxon>Caudoviricetes</taxon>
    </lineage>
</organism>
<evidence type="ECO:0000259" key="2">
    <source>
        <dbReference type="PROSITE" id="PS50222"/>
    </source>
</evidence>
<feature type="region of interest" description="Disordered" evidence="1">
    <location>
        <begin position="1"/>
        <end position="76"/>
    </location>
</feature>
<dbReference type="EMBL" id="BK014952">
    <property type="protein sequence ID" value="DAD84133.1"/>
    <property type="molecule type" value="Genomic_DNA"/>
</dbReference>